<feature type="domain" description="Glycosyl hydrolase family 32 N-terminal" evidence="4">
    <location>
        <begin position="41"/>
        <end position="151"/>
    </location>
</feature>
<keyword evidence="2" id="KW-0378">Hydrolase</keyword>
<protein>
    <recommendedName>
        <fullName evidence="4">Glycosyl hydrolase family 32 N-terminal domain-containing protein</fullName>
    </recommendedName>
</protein>
<dbReference type="PANTHER" id="PTHR42800">
    <property type="entry name" value="EXOINULINASE INUD (AFU_ORTHOLOGUE AFUA_5G00480)"/>
    <property type="match status" value="1"/>
</dbReference>
<accession>A0A8H5E2A9</accession>
<evidence type="ECO:0000313" key="6">
    <source>
        <dbReference type="Proteomes" id="UP000573603"/>
    </source>
</evidence>
<organism evidence="5 6">
    <name type="scientific">Fusarium anthophilum</name>
    <dbReference type="NCBI Taxonomy" id="48485"/>
    <lineage>
        <taxon>Eukaryota</taxon>
        <taxon>Fungi</taxon>
        <taxon>Dikarya</taxon>
        <taxon>Ascomycota</taxon>
        <taxon>Pezizomycotina</taxon>
        <taxon>Sordariomycetes</taxon>
        <taxon>Hypocreomycetidae</taxon>
        <taxon>Hypocreales</taxon>
        <taxon>Nectriaceae</taxon>
        <taxon>Fusarium</taxon>
        <taxon>Fusarium fujikuroi species complex</taxon>
    </lineage>
</organism>
<evidence type="ECO:0000256" key="1">
    <source>
        <dbReference type="ARBA" id="ARBA00009902"/>
    </source>
</evidence>
<evidence type="ECO:0000313" key="5">
    <source>
        <dbReference type="EMBL" id="KAF5244102.1"/>
    </source>
</evidence>
<dbReference type="PANTHER" id="PTHR42800:SF1">
    <property type="entry name" value="EXOINULINASE INUD (AFU_ORTHOLOGUE AFUA_5G00480)"/>
    <property type="match status" value="1"/>
</dbReference>
<comment type="caution">
    <text evidence="5">The sequence shown here is derived from an EMBL/GenBank/DDBJ whole genome shotgun (WGS) entry which is preliminary data.</text>
</comment>
<dbReference type="GO" id="GO:0005737">
    <property type="term" value="C:cytoplasm"/>
    <property type="evidence" value="ECO:0007669"/>
    <property type="project" value="TreeGrafter"/>
</dbReference>
<evidence type="ECO:0000256" key="2">
    <source>
        <dbReference type="ARBA" id="ARBA00022801"/>
    </source>
</evidence>
<evidence type="ECO:0000256" key="3">
    <source>
        <dbReference type="ARBA" id="ARBA00023295"/>
    </source>
</evidence>
<proteinExistence type="inferred from homology"/>
<dbReference type="InterPro" id="IPR013148">
    <property type="entry name" value="Glyco_hydro_32_N"/>
</dbReference>
<comment type="similarity">
    <text evidence="1">Belongs to the glycosyl hydrolase 32 family.</text>
</comment>
<dbReference type="InterPro" id="IPR023296">
    <property type="entry name" value="Glyco_hydro_beta-prop_sf"/>
</dbReference>
<dbReference type="SUPFAM" id="SSF75005">
    <property type="entry name" value="Arabinanase/levansucrase/invertase"/>
    <property type="match status" value="1"/>
</dbReference>
<name>A0A8H5E2A9_9HYPO</name>
<dbReference type="GO" id="GO:0005987">
    <property type="term" value="P:sucrose catabolic process"/>
    <property type="evidence" value="ECO:0007669"/>
    <property type="project" value="TreeGrafter"/>
</dbReference>
<dbReference type="AlphaFoldDB" id="A0A8H5E2A9"/>
<sequence>MIILYSHKVWFTPYPTKPVALSLVDPFTSFPKVDDFRPLYHFAPDQNCMNEPNDLIQIGSEWHFFSQHNPTGNFWGNLSWGHATSAGLVNWTHLRVTISSANGIQALTGTSDFDEENKPGLGTSEGLPYLAFYIEYFPNTEAQDQRLGYNLKQGEA</sequence>
<dbReference type="Proteomes" id="UP000573603">
    <property type="component" value="Unassembled WGS sequence"/>
</dbReference>
<keyword evidence="6" id="KW-1185">Reference proteome</keyword>
<dbReference type="Pfam" id="PF00251">
    <property type="entry name" value="Glyco_hydro_32N"/>
    <property type="match status" value="1"/>
</dbReference>
<gene>
    <name evidence="5" type="ORF">FANTH_7857</name>
</gene>
<dbReference type="GO" id="GO:0004575">
    <property type="term" value="F:sucrose alpha-glucosidase activity"/>
    <property type="evidence" value="ECO:0007669"/>
    <property type="project" value="TreeGrafter"/>
</dbReference>
<dbReference type="Gene3D" id="2.115.10.20">
    <property type="entry name" value="Glycosyl hydrolase domain, family 43"/>
    <property type="match status" value="1"/>
</dbReference>
<dbReference type="EMBL" id="JABEVY010000180">
    <property type="protein sequence ID" value="KAF5244102.1"/>
    <property type="molecule type" value="Genomic_DNA"/>
</dbReference>
<evidence type="ECO:0000259" key="4">
    <source>
        <dbReference type="Pfam" id="PF00251"/>
    </source>
</evidence>
<keyword evidence="3" id="KW-0326">Glycosidase</keyword>
<reference evidence="5 6" key="1">
    <citation type="journal article" date="2020" name="BMC Genomics">
        <title>Correction to: Identification and distribution of gene clusters required for synthesis of sphingolipid metabolism inhibitors in diverse species of the filamentous fungus Fusarium.</title>
        <authorList>
            <person name="Kim H.S."/>
            <person name="Lohmar J.M."/>
            <person name="Busman M."/>
            <person name="Brown D.W."/>
            <person name="Naumann T.A."/>
            <person name="Divon H.H."/>
            <person name="Lysoe E."/>
            <person name="Uhlig S."/>
            <person name="Proctor R.H."/>
        </authorList>
    </citation>
    <scope>NUCLEOTIDE SEQUENCE [LARGE SCALE GENOMIC DNA]</scope>
    <source>
        <strain evidence="5 6">NRRL 25214</strain>
    </source>
</reference>